<keyword evidence="5" id="KW-0560">Oxidoreductase</keyword>
<evidence type="ECO:0008006" key="8">
    <source>
        <dbReference type="Google" id="ProtNLM"/>
    </source>
</evidence>
<evidence type="ECO:0000256" key="1">
    <source>
        <dbReference type="ARBA" id="ARBA00001974"/>
    </source>
</evidence>
<dbReference type="PANTHER" id="PTHR47470:SF1">
    <property type="entry name" value="FAD-DEPENDENT OXIDOREDUCTASE 2 FAD BINDING DOMAIN-CONTAINING PROTEIN"/>
    <property type="match status" value="1"/>
</dbReference>
<protein>
    <recommendedName>
        <fullName evidence="8">Esterase</fullName>
    </recommendedName>
</protein>
<gene>
    <name evidence="6" type="ORF">SAMN05216490_2685</name>
</gene>
<keyword evidence="7" id="KW-1185">Reference proteome</keyword>
<organism evidence="6 7">
    <name type="scientific">Mucilaginibacter mallensis</name>
    <dbReference type="NCBI Taxonomy" id="652787"/>
    <lineage>
        <taxon>Bacteria</taxon>
        <taxon>Pseudomonadati</taxon>
        <taxon>Bacteroidota</taxon>
        <taxon>Sphingobacteriia</taxon>
        <taxon>Sphingobacteriales</taxon>
        <taxon>Sphingobacteriaceae</taxon>
        <taxon>Mucilaginibacter</taxon>
    </lineage>
</organism>
<evidence type="ECO:0000256" key="5">
    <source>
        <dbReference type="ARBA" id="ARBA00023002"/>
    </source>
</evidence>
<dbReference type="AlphaFoldDB" id="A0A1H1YBI7"/>
<keyword evidence="4" id="KW-0274">FAD</keyword>
<comment type="similarity">
    <text evidence="2">Belongs to the GMC oxidoreductase family.</text>
</comment>
<dbReference type="InterPro" id="IPR029058">
    <property type="entry name" value="AB_hydrolase_fold"/>
</dbReference>
<evidence type="ECO:0000313" key="7">
    <source>
        <dbReference type="Proteomes" id="UP000199679"/>
    </source>
</evidence>
<reference evidence="6 7" key="1">
    <citation type="submission" date="2016-10" db="EMBL/GenBank/DDBJ databases">
        <authorList>
            <person name="de Groot N.N."/>
        </authorList>
    </citation>
    <scope>NUCLEOTIDE SEQUENCE [LARGE SCALE GENOMIC DNA]</scope>
    <source>
        <strain evidence="6 7">MP1X4</strain>
    </source>
</reference>
<dbReference type="InterPro" id="IPR052542">
    <property type="entry name" value="Cholesterol_Oxidase"/>
</dbReference>
<keyword evidence="3" id="KW-0285">Flavoprotein</keyword>
<accession>A0A1H1YBI7</accession>
<proteinExistence type="inferred from homology"/>
<evidence type="ECO:0000256" key="4">
    <source>
        <dbReference type="ARBA" id="ARBA00022827"/>
    </source>
</evidence>
<sequence length="335" mass="37938">MHQFDLYPFTSFDGFKCNLWRLKTDRPTPKGPVLLVHGAGVKSNIFNAPNDKNILDSLSEDGYDVWLENWRGSMLCTPNQWNLEIVADNDHPAAVQEICRLTGYATIKAIIHCQGSTSFMISVLKGLVPQVTTIVSNAVSLHPVVSDASQFKLNSLVPVVKLMTSYLNPHWGDDAPDFKAKLFRSIVKLTHWENDTDVGKFVSFTYGVGHPALWELDNLSNTTKNWIRGEFGYVPMSFFDHITKCIAAGALVSADGKINYASEKPATQARFAFFAGRLNKCFSYESQVNTYNYFNAYRPNYHKLYVYDTYSHLDIFMGKDAYKDIFPAMIYELNN</sequence>
<evidence type="ECO:0000313" key="6">
    <source>
        <dbReference type="EMBL" id="SDT18762.1"/>
    </source>
</evidence>
<dbReference type="STRING" id="652787.SAMN05216490_2685"/>
<dbReference type="SUPFAM" id="SSF53474">
    <property type="entry name" value="alpha/beta-Hydrolases"/>
    <property type="match status" value="1"/>
</dbReference>
<dbReference type="EMBL" id="LT629740">
    <property type="protein sequence ID" value="SDT18762.1"/>
    <property type="molecule type" value="Genomic_DNA"/>
</dbReference>
<evidence type="ECO:0000256" key="3">
    <source>
        <dbReference type="ARBA" id="ARBA00022630"/>
    </source>
</evidence>
<dbReference type="PANTHER" id="PTHR47470">
    <property type="entry name" value="CHOLESTEROL OXIDASE"/>
    <property type="match status" value="1"/>
</dbReference>
<dbReference type="Gene3D" id="3.40.50.1820">
    <property type="entry name" value="alpha/beta hydrolase"/>
    <property type="match status" value="1"/>
</dbReference>
<name>A0A1H1YBI7_MUCMA</name>
<dbReference type="GO" id="GO:0016491">
    <property type="term" value="F:oxidoreductase activity"/>
    <property type="evidence" value="ECO:0007669"/>
    <property type="project" value="UniProtKB-KW"/>
</dbReference>
<dbReference type="Proteomes" id="UP000199679">
    <property type="component" value="Chromosome I"/>
</dbReference>
<evidence type="ECO:0000256" key="2">
    <source>
        <dbReference type="ARBA" id="ARBA00010790"/>
    </source>
</evidence>
<dbReference type="OrthoDB" id="9787779at2"/>
<comment type="cofactor">
    <cofactor evidence="1">
        <name>FAD</name>
        <dbReference type="ChEBI" id="CHEBI:57692"/>
    </cofactor>
</comment>
<dbReference type="RefSeq" id="WP_091373524.1">
    <property type="nucleotide sequence ID" value="NZ_LT629740.1"/>
</dbReference>